<dbReference type="SUPFAM" id="SSF49854">
    <property type="entry name" value="Spermadhesin, CUB domain"/>
    <property type="match status" value="2"/>
</dbReference>
<dbReference type="OrthoDB" id="5795793at2759"/>
<dbReference type="EMBL" id="CAJFDI010000006">
    <property type="protein sequence ID" value="CAD5235146.1"/>
    <property type="molecule type" value="Genomic_DNA"/>
</dbReference>
<dbReference type="EMBL" id="CAJFCV020000006">
    <property type="protein sequence ID" value="CAG9131368.1"/>
    <property type="molecule type" value="Genomic_DNA"/>
</dbReference>
<keyword evidence="1" id="KW-0472">Membrane</keyword>
<keyword evidence="1" id="KW-0812">Transmembrane</keyword>
<reference evidence="2" key="1">
    <citation type="submission" date="2020-09" db="EMBL/GenBank/DDBJ databases">
        <authorList>
            <person name="Kikuchi T."/>
        </authorList>
    </citation>
    <scope>NUCLEOTIDE SEQUENCE</scope>
    <source>
        <strain evidence="2">Ka4C1</strain>
    </source>
</reference>
<organism evidence="2 3">
    <name type="scientific">Bursaphelenchus xylophilus</name>
    <name type="common">Pinewood nematode worm</name>
    <name type="synonym">Aphelenchoides xylophilus</name>
    <dbReference type="NCBI Taxonomy" id="6326"/>
    <lineage>
        <taxon>Eukaryota</taxon>
        <taxon>Metazoa</taxon>
        <taxon>Ecdysozoa</taxon>
        <taxon>Nematoda</taxon>
        <taxon>Chromadorea</taxon>
        <taxon>Rhabditida</taxon>
        <taxon>Tylenchina</taxon>
        <taxon>Tylenchomorpha</taxon>
        <taxon>Aphelenchoidea</taxon>
        <taxon>Aphelenchoididae</taxon>
        <taxon>Bursaphelenchus</taxon>
    </lineage>
</organism>
<name>A0A7I8XBT6_BURXY</name>
<proteinExistence type="predicted"/>
<evidence type="ECO:0000256" key="1">
    <source>
        <dbReference type="SAM" id="Phobius"/>
    </source>
</evidence>
<protein>
    <submittedName>
        <fullName evidence="2">(pine wood nematode) hypothetical protein</fullName>
    </submittedName>
</protein>
<feature type="transmembrane region" description="Helical" evidence="1">
    <location>
        <begin position="601"/>
        <end position="624"/>
    </location>
</feature>
<dbReference type="Gene3D" id="2.60.120.290">
    <property type="entry name" value="Spermadhesin, CUB domain"/>
    <property type="match status" value="1"/>
</dbReference>
<gene>
    <name evidence="2" type="ORF">BXYJ_LOCUS15237</name>
</gene>
<sequence>MSCTEWLSSDEILVKTLQNLRPDEFKEWDLSKNRSGSAVYEVEPRTAYSVLLEVDNVECYKNLTLFVLSQVNFGVNPVYIGNLNHLQQKGFHHFHSSSNEGFRIIDHSEDTPYCPRSTITAHYTQTEVDCATSYYKAKKERQLIHYSLPKYHNVRLSHFTIPLCVMQINSTGSVEITGQKMGNGMALEVYETVNYQSAGFKGMLFRLNGSTSIPFTVTSRTNSLTLLIYKGDQYDIVYRRVKKNGCECPNKVIQLGTIPYNELSVGYPVEYCPGFDCTTNFVAKLAPKDGEITAIKLQFNDFNVPRSYVYLSVLSQGVEVMVFDSSSIHKIKSSYLVPANKASLRFHSLAQRPGRGYNVTVTAIYVKRVCLCPNITNQRLYFRVPRHCEYIDCVLEVKPSSGSRHDYNDLNVYDNSIAKPAVERLSLLPPLSSYLTSLSFRNTKKFNPSEYGRVWFHREKSEDVDLQESLIDVQFEYDRDGPCPRENFTATEEWTTLMPVYGWGYYWNVHCVFTVKSERDSAIEFTVRNVGRSHTTSIYVYDGFNKSSTLYSALLDYTSYHRKITRSTSNTVTFSLHIVRFVRQEGYIIKFRSVPSPDSKWIWIVFCATIFVLSVLIAVIFQFIKIRQRLRENQSLACENSNNDEVSQATTD</sequence>
<keyword evidence="1" id="KW-1133">Transmembrane helix</keyword>
<dbReference type="SMR" id="A0A7I8XBT6"/>
<dbReference type="AlphaFoldDB" id="A0A7I8XBT6"/>
<accession>A0A7I8XBT6</accession>
<comment type="caution">
    <text evidence="2">The sequence shown here is derived from an EMBL/GenBank/DDBJ whole genome shotgun (WGS) entry which is preliminary data.</text>
</comment>
<evidence type="ECO:0000313" key="3">
    <source>
        <dbReference type="Proteomes" id="UP000659654"/>
    </source>
</evidence>
<keyword evidence="3" id="KW-1185">Reference proteome</keyword>
<dbReference type="Proteomes" id="UP000659654">
    <property type="component" value="Unassembled WGS sequence"/>
</dbReference>
<dbReference type="Proteomes" id="UP000582659">
    <property type="component" value="Unassembled WGS sequence"/>
</dbReference>
<dbReference type="InterPro" id="IPR035914">
    <property type="entry name" value="Sperma_CUB_dom_sf"/>
</dbReference>
<evidence type="ECO:0000313" key="2">
    <source>
        <dbReference type="EMBL" id="CAD5235146.1"/>
    </source>
</evidence>